<dbReference type="OrthoDB" id="7860281at2"/>
<comment type="caution">
    <text evidence="1">The sequence shown here is derived from an EMBL/GenBank/DDBJ whole genome shotgun (WGS) entry which is preliminary data.</text>
</comment>
<dbReference type="AlphaFoldDB" id="A0A3P3D7G9"/>
<proteinExistence type="predicted"/>
<dbReference type="EMBL" id="RRAZ01000037">
    <property type="protein sequence ID" value="RRH70101.1"/>
    <property type="molecule type" value="Genomic_DNA"/>
</dbReference>
<evidence type="ECO:0000313" key="2">
    <source>
        <dbReference type="Proteomes" id="UP000282125"/>
    </source>
</evidence>
<protein>
    <submittedName>
        <fullName evidence="1">Uncharacterized protein</fullName>
    </submittedName>
</protein>
<reference evidence="1 2" key="1">
    <citation type="submission" date="2018-11" db="EMBL/GenBank/DDBJ databases">
        <title>Gemmobacter sp. nov., YIM 102744-1 draft genome.</title>
        <authorList>
            <person name="Li G."/>
            <person name="Jiang Y."/>
        </authorList>
    </citation>
    <scope>NUCLEOTIDE SEQUENCE [LARGE SCALE GENOMIC DNA]</scope>
    <source>
        <strain evidence="1 2">YIM 102744-1</strain>
    </source>
</reference>
<name>A0A3P3D7G9_9RHOB</name>
<dbReference type="Proteomes" id="UP000282125">
    <property type="component" value="Unassembled WGS sequence"/>
</dbReference>
<dbReference type="RefSeq" id="WP_124966473.1">
    <property type="nucleotide sequence ID" value="NZ_RRAZ01000037.1"/>
</dbReference>
<sequence>MTKGVLRFFFDYGSGCLWSGDAKTLDLLDVGPVDSILSLSEPVRELTDRILFMQSCYLNPLYPPDPSLWSESLCDRFNGEVDSLIQHIRQEIGEDYDILDQQERYAEDVRLTAYLLEHPELEKQDEATQPTVS</sequence>
<keyword evidence="2" id="KW-1185">Reference proteome</keyword>
<evidence type="ECO:0000313" key="1">
    <source>
        <dbReference type="EMBL" id="RRH70101.1"/>
    </source>
</evidence>
<accession>A0A3P3D7G9</accession>
<gene>
    <name evidence="1" type="ORF">EG244_17540</name>
</gene>
<organism evidence="1 2">
    <name type="scientific">Falsigemmobacter faecalis</name>
    <dbReference type="NCBI Taxonomy" id="2488730"/>
    <lineage>
        <taxon>Bacteria</taxon>
        <taxon>Pseudomonadati</taxon>
        <taxon>Pseudomonadota</taxon>
        <taxon>Alphaproteobacteria</taxon>
        <taxon>Rhodobacterales</taxon>
        <taxon>Paracoccaceae</taxon>
        <taxon>Falsigemmobacter</taxon>
    </lineage>
</organism>